<keyword evidence="2" id="KW-1185">Reference proteome</keyword>
<organism evidence="1 2">
    <name type="scientific">Olpidium bornovanus</name>
    <dbReference type="NCBI Taxonomy" id="278681"/>
    <lineage>
        <taxon>Eukaryota</taxon>
        <taxon>Fungi</taxon>
        <taxon>Fungi incertae sedis</taxon>
        <taxon>Olpidiomycota</taxon>
        <taxon>Olpidiomycotina</taxon>
        <taxon>Olpidiomycetes</taxon>
        <taxon>Olpidiales</taxon>
        <taxon>Olpidiaceae</taxon>
        <taxon>Olpidium</taxon>
    </lineage>
</organism>
<name>A0A8H7ZTD1_9FUNG</name>
<evidence type="ECO:0000313" key="2">
    <source>
        <dbReference type="Proteomes" id="UP000673691"/>
    </source>
</evidence>
<comment type="caution">
    <text evidence="1">The sequence shown here is derived from an EMBL/GenBank/DDBJ whole genome shotgun (WGS) entry which is preliminary data.</text>
</comment>
<dbReference type="Proteomes" id="UP000673691">
    <property type="component" value="Unassembled WGS sequence"/>
</dbReference>
<protein>
    <submittedName>
        <fullName evidence="1">Uncharacterized protein</fullName>
    </submittedName>
</protein>
<sequence>MPCLDMGRGDPGTDDAARTTVKRLSTSYGLGAYGDGRCWHLRKYHTQLSVYLMNDRQR</sequence>
<evidence type="ECO:0000313" key="1">
    <source>
        <dbReference type="EMBL" id="KAG5458895.1"/>
    </source>
</evidence>
<dbReference type="AlphaFoldDB" id="A0A8H7ZTD1"/>
<reference evidence="1 2" key="1">
    <citation type="journal article" name="Sci. Rep.">
        <title>Genome-scale phylogenetic analyses confirm Olpidium as the closest living zoosporic fungus to the non-flagellated, terrestrial fungi.</title>
        <authorList>
            <person name="Chang Y."/>
            <person name="Rochon D."/>
            <person name="Sekimoto S."/>
            <person name="Wang Y."/>
            <person name="Chovatia M."/>
            <person name="Sandor L."/>
            <person name="Salamov A."/>
            <person name="Grigoriev I.V."/>
            <person name="Stajich J.E."/>
            <person name="Spatafora J.W."/>
        </authorList>
    </citation>
    <scope>NUCLEOTIDE SEQUENCE [LARGE SCALE GENOMIC DNA]</scope>
    <source>
        <strain evidence="1">S191</strain>
    </source>
</reference>
<accession>A0A8H7ZTD1</accession>
<dbReference type="EMBL" id="JAEFCI010007746">
    <property type="protein sequence ID" value="KAG5458895.1"/>
    <property type="molecule type" value="Genomic_DNA"/>
</dbReference>
<proteinExistence type="predicted"/>
<gene>
    <name evidence="1" type="ORF">BJ554DRAFT_796</name>
</gene>